<dbReference type="InterPro" id="IPR017853">
    <property type="entry name" value="GH"/>
</dbReference>
<keyword evidence="1" id="KW-0732">Signal</keyword>
<dbReference type="InterPro" id="IPR012946">
    <property type="entry name" value="X8"/>
</dbReference>
<dbReference type="SUPFAM" id="SSF51445">
    <property type="entry name" value="(Trans)glycosidases"/>
    <property type="match status" value="1"/>
</dbReference>
<accession>A0A812R1Q1</accession>
<dbReference type="Gene3D" id="3.20.20.80">
    <property type="entry name" value="Glycosidases"/>
    <property type="match status" value="1"/>
</dbReference>
<dbReference type="SMART" id="SM00768">
    <property type="entry name" value="X8"/>
    <property type="match status" value="1"/>
</dbReference>
<protein>
    <submittedName>
        <fullName evidence="3">TDP1 protein</fullName>
    </submittedName>
</protein>
<proteinExistence type="predicted"/>
<evidence type="ECO:0000256" key="1">
    <source>
        <dbReference type="ARBA" id="ARBA00022729"/>
    </source>
</evidence>
<sequence length="1944" mass="216828">MKGISYGPSPLKAAGRLPNDDFMSDSAKALWSSSGRGDLAIMKKLGANAVRLYGNDPREDHKPFLDEAHGLGLQVIPGMSDYPYTQMPKNCQTTDYNCYPQIKEQYKSNLENGFLEKDGSYHPALKTIIVINEPDLKIPGESQPKEFSRAIISAIDGMLDAEKEAGVNGNLPNFTATFSFGVCSACSGAKAKPSLGQMLELRRAMEKPQDYGYKAKNDLAQVYKTRFTNSFNTNNPATDMKPLFLDSYEVLFPTTPVFIGEYHAPHVPAGQDLQKIMSIARNSSLAGVSFFEFQVRYDKGGSEMEFGMFGLGVQKIASMNFFGVEFPVWCLTEIADKQSSSTVVDEVAKAFEGEGIKANELCIIDPQKVPISEDGYQAVLSLKDVTKMSLFVTRVVEHMGGSVSSSQDLQSFARRYTTGSMRAVRARSLASSLSFASMVADLSQHPSWVQWDVMAACIADRSSDEGSVGEAISYACGKLLSFNCSKLPDSCSKDIWSKADYVLSLYYLRQVNSSKPLQDCNFAGAAMFAPATTYRGLDSSCVITKDAATTALTEEGYQTVLSSNSTDQAVTFIRREVADQNMQVTDQAGLAAFAAHPPASFDKLKDELSQLPWVCGGPSARNCPAKNGLTSLEIGLKHGLAKQPRNLGGLCKMQARHGECLERGQAKITPAYKDKVQAWKDEAAARHRETAELRLEADALLTALSFKSGACVPHSSKQSCKLSEPGLRSFRLDWRSSIVVAWPWRAALLPPPAPSDKNEMKVYAPDYMACLTSRDYLSQKLRSLDVDWVRAKRISNAAWERKSAAIPDSEMRIDDATQRGVWKAIDLAAMAARHAGEVAELQLQHTSALQVLQSKADVSLGRARLAEVRCISLEAKKERCCSMMLMLVQVHTRGEVFAAWSKACQLSRSLRQTKVSMAFVLLRAFEQRESLPRMVLHSWAAVCRTELSDRRRIHTEALLSGRESMHQSRLSWLMCSHISSNLQACAKELFLSWRCVALSAGSRGLHARLRLEEARRSAAQGFLLRLRENHGSKLTMQDVFGVWSKEVLLRHNGEFRSQLERARALHVQESKSTTFKWLLMLQNSNEDALLARAFFALRLETQERVQQARTRAWSAQQASELVSCANGKAVQAVLVAMDRSGVSLQKCAFSEWTAFVHAGKTSRSLEAHQLRVATLQCHFESTMSGFFSRSVALTRLSRALLAWARAARQRGLQNLQAREREQFSAWRLRFVESATCWQGKDSDQLLAFHCWQAWIQFCTLAARDRASAKFLKQLHQLQMQWSRAQILMVGASLQVQRVFLVRACFSAWCRAGSLARALGDRQECQRLQMLLARVLYARDLALQRLASKTQEQPVGFWFQLAWAMWRRLRLERMMIEELYIAHGMPVSLEYEANVASPQGQPALALSVAWAITTHEFVIWNLAMAQGSKHARNATRIRSFHPGNGGKFKSFVLQTKSGRLTNGCGRASGAKARQARVAFTSSSCHKPCLCTGKLSVSLLHVCILLGVQSVVASSNQVKLACVVHVGNSGNELAAFAAIARLVNGTRARVFESSVAAYPAVPWSIPSRSMFLIVENFLRSLSEVGLLQPKDERALSAFSALCGQRRERCACTGVGIDQKRSLRFAIPEFSAGFRVAVQAVLIGSLVRAPAATLLLLGRLFIEEVHYQVFVYTAPIFDSPACNDAIAILLGEWVSARLQVASLEDVVLEEYFQSIVGSQHMRQWFKLRKAYAMMEDHERLHGWKFDLVLKFRTDVELTAPLQLSDFPEVLTGSVVYSAHDVVFFCNRQVAHTLLNDILEKFIARSGNESRLLPLDYGRLLRADEGNAMPLQVFPDVHWSFHAAVVGHERKPGMFASVVRRFRADLEAAHRRSEQGEAVQTVSGHWRFRSDTKQYQHWQRTNRLPRNNEMCSMRHWFYHVHRAEPEVLMRGWTGSSMKLSRTRSAKLG</sequence>
<keyword evidence="4" id="KW-1185">Reference proteome</keyword>
<evidence type="ECO:0000313" key="3">
    <source>
        <dbReference type="EMBL" id="CAE7413481.1"/>
    </source>
</evidence>
<dbReference type="EMBL" id="CAJNIZ010018646">
    <property type="protein sequence ID" value="CAE7413481.1"/>
    <property type="molecule type" value="Genomic_DNA"/>
</dbReference>
<comment type="caution">
    <text evidence="3">The sequence shown here is derived from an EMBL/GenBank/DDBJ whole genome shotgun (WGS) entry which is preliminary data.</text>
</comment>
<feature type="domain" description="X8" evidence="2">
    <location>
        <begin position="455"/>
        <end position="543"/>
    </location>
</feature>
<name>A0A812R1Q1_SYMPI</name>
<organism evidence="3 4">
    <name type="scientific">Symbiodinium pilosum</name>
    <name type="common">Dinoflagellate</name>
    <dbReference type="NCBI Taxonomy" id="2952"/>
    <lineage>
        <taxon>Eukaryota</taxon>
        <taxon>Sar</taxon>
        <taxon>Alveolata</taxon>
        <taxon>Dinophyceae</taxon>
        <taxon>Suessiales</taxon>
        <taxon>Symbiodiniaceae</taxon>
        <taxon>Symbiodinium</taxon>
    </lineage>
</organism>
<reference evidence="3" key="1">
    <citation type="submission" date="2021-02" db="EMBL/GenBank/DDBJ databases">
        <authorList>
            <person name="Dougan E. K."/>
            <person name="Rhodes N."/>
            <person name="Thang M."/>
            <person name="Chan C."/>
        </authorList>
    </citation>
    <scope>NUCLEOTIDE SEQUENCE</scope>
</reference>
<gene>
    <name evidence="3" type="primary">TDP1</name>
    <name evidence="3" type="ORF">SPIL2461_LOCUS10197</name>
</gene>
<evidence type="ECO:0000313" key="4">
    <source>
        <dbReference type="Proteomes" id="UP000649617"/>
    </source>
</evidence>
<dbReference type="Proteomes" id="UP000649617">
    <property type="component" value="Unassembled WGS sequence"/>
</dbReference>
<dbReference type="OrthoDB" id="421038at2759"/>
<evidence type="ECO:0000259" key="2">
    <source>
        <dbReference type="SMART" id="SM00768"/>
    </source>
</evidence>